<dbReference type="PANTHER" id="PTHR10328:SF15">
    <property type="entry name" value="BHLH TRANSCRIPTION FACTOR"/>
    <property type="match status" value="1"/>
</dbReference>
<feature type="compositionally biased region" description="Polar residues" evidence="3">
    <location>
        <begin position="22"/>
        <end position="31"/>
    </location>
</feature>
<evidence type="ECO:0000313" key="5">
    <source>
        <dbReference type="EMBL" id="UJO11418.1"/>
    </source>
</evidence>
<dbReference type="RefSeq" id="XP_047755784.1">
    <property type="nucleotide sequence ID" value="XM_047899678.1"/>
</dbReference>
<feature type="domain" description="BHLH" evidence="4">
    <location>
        <begin position="342"/>
        <end position="393"/>
    </location>
</feature>
<feature type="compositionally biased region" description="Polar residues" evidence="3">
    <location>
        <begin position="50"/>
        <end position="71"/>
    </location>
</feature>
<dbReference type="PANTHER" id="PTHR10328">
    <property type="entry name" value="PROTEIN MAX MYC-ASSOCIATED FACTOR X"/>
    <property type="match status" value="1"/>
</dbReference>
<feature type="region of interest" description="Disordered" evidence="3">
    <location>
        <begin position="1"/>
        <end position="165"/>
    </location>
</feature>
<feature type="compositionally biased region" description="Polar residues" evidence="3">
    <location>
        <begin position="277"/>
        <end position="297"/>
    </location>
</feature>
<dbReference type="GO" id="GO:0090575">
    <property type="term" value="C:RNA polymerase II transcription regulator complex"/>
    <property type="evidence" value="ECO:0007669"/>
    <property type="project" value="TreeGrafter"/>
</dbReference>
<dbReference type="PROSITE" id="PS50888">
    <property type="entry name" value="BHLH"/>
    <property type="match status" value="1"/>
</dbReference>
<feature type="compositionally biased region" description="Polar residues" evidence="3">
    <location>
        <begin position="178"/>
        <end position="194"/>
    </location>
</feature>
<feature type="compositionally biased region" description="Polar residues" evidence="3">
    <location>
        <begin position="124"/>
        <end position="138"/>
    </location>
</feature>
<dbReference type="InterPro" id="IPR036638">
    <property type="entry name" value="HLH_DNA-bd_sf"/>
</dbReference>
<dbReference type="OMA" id="WAFPDSA"/>
<name>A0A9Q8L5W7_PASFU</name>
<evidence type="ECO:0000256" key="3">
    <source>
        <dbReference type="SAM" id="MobiDB-lite"/>
    </source>
</evidence>
<protein>
    <recommendedName>
        <fullName evidence="4">BHLH domain-containing protein</fullName>
    </recommendedName>
</protein>
<dbReference type="GO" id="GO:0003677">
    <property type="term" value="F:DNA binding"/>
    <property type="evidence" value="ECO:0007669"/>
    <property type="project" value="UniProtKB-KW"/>
</dbReference>
<dbReference type="Pfam" id="PF00010">
    <property type="entry name" value="HLH"/>
    <property type="match status" value="1"/>
</dbReference>
<dbReference type="SUPFAM" id="SSF47459">
    <property type="entry name" value="HLH, helix-loop-helix DNA-binding domain"/>
    <property type="match status" value="1"/>
</dbReference>
<dbReference type="Gene3D" id="4.10.280.10">
    <property type="entry name" value="Helix-loop-helix DNA-binding domain"/>
    <property type="match status" value="1"/>
</dbReference>
<feature type="compositionally biased region" description="Low complexity" evidence="3">
    <location>
        <begin position="37"/>
        <end position="46"/>
    </location>
</feature>
<dbReference type="GeneID" id="71980408"/>
<dbReference type="AlphaFoldDB" id="A0A9Q8L5W7"/>
<feature type="compositionally biased region" description="Polar residues" evidence="3">
    <location>
        <begin position="318"/>
        <end position="339"/>
    </location>
</feature>
<accession>A0A9Q8L5W7</accession>
<feature type="region of interest" description="Disordered" evidence="3">
    <location>
        <begin position="257"/>
        <end position="353"/>
    </location>
</feature>
<dbReference type="GO" id="GO:0045944">
    <property type="term" value="P:positive regulation of transcription by RNA polymerase II"/>
    <property type="evidence" value="ECO:0007669"/>
    <property type="project" value="TreeGrafter"/>
</dbReference>
<feature type="compositionally biased region" description="Low complexity" evidence="3">
    <location>
        <begin position="266"/>
        <end position="276"/>
    </location>
</feature>
<feature type="compositionally biased region" description="Polar residues" evidence="3">
    <location>
        <begin position="83"/>
        <end position="112"/>
    </location>
</feature>
<feature type="region of interest" description="Disordered" evidence="3">
    <location>
        <begin position="178"/>
        <end position="216"/>
    </location>
</feature>
<evidence type="ECO:0000259" key="4">
    <source>
        <dbReference type="PROSITE" id="PS50888"/>
    </source>
</evidence>
<dbReference type="OrthoDB" id="8964853at2759"/>
<feature type="compositionally biased region" description="Basic and acidic residues" evidence="3">
    <location>
        <begin position="140"/>
        <end position="165"/>
    </location>
</feature>
<evidence type="ECO:0000313" key="6">
    <source>
        <dbReference type="Proteomes" id="UP000756132"/>
    </source>
</evidence>
<keyword evidence="2" id="KW-0539">Nucleus</keyword>
<reference evidence="5" key="1">
    <citation type="submission" date="2021-12" db="EMBL/GenBank/DDBJ databases">
        <authorList>
            <person name="Zaccaron A."/>
            <person name="Stergiopoulos I."/>
        </authorList>
    </citation>
    <scope>NUCLEOTIDE SEQUENCE</scope>
    <source>
        <strain evidence="5">Race5_Kim</strain>
    </source>
</reference>
<reference evidence="5" key="2">
    <citation type="journal article" date="2022" name="Microb. Genom.">
        <title>A chromosome-scale genome assembly of the tomato pathogen Cladosporium fulvum reveals a compartmentalized genome architecture and the presence of a dispensable chromosome.</title>
        <authorList>
            <person name="Zaccaron A.Z."/>
            <person name="Chen L.H."/>
            <person name="Samaras A."/>
            <person name="Stergiopoulos I."/>
        </authorList>
    </citation>
    <scope>NUCLEOTIDE SEQUENCE</scope>
    <source>
        <strain evidence="5">Race5_Kim</strain>
    </source>
</reference>
<dbReference type="GO" id="GO:0046983">
    <property type="term" value="F:protein dimerization activity"/>
    <property type="evidence" value="ECO:0007669"/>
    <property type="project" value="InterPro"/>
</dbReference>
<evidence type="ECO:0000256" key="1">
    <source>
        <dbReference type="ARBA" id="ARBA00023125"/>
    </source>
</evidence>
<proteinExistence type="predicted"/>
<dbReference type="EMBL" id="CP090163">
    <property type="protein sequence ID" value="UJO11418.1"/>
    <property type="molecule type" value="Genomic_DNA"/>
</dbReference>
<dbReference type="InterPro" id="IPR011598">
    <property type="entry name" value="bHLH_dom"/>
</dbReference>
<evidence type="ECO:0000256" key="2">
    <source>
        <dbReference type="ARBA" id="ARBA00023242"/>
    </source>
</evidence>
<keyword evidence="1" id="KW-0238">DNA-binding</keyword>
<gene>
    <name evidence="5" type="ORF">CLAFUR5_00530</name>
</gene>
<keyword evidence="6" id="KW-1185">Reference proteome</keyword>
<feature type="compositionally biased region" description="Polar residues" evidence="3">
    <location>
        <begin position="202"/>
        <end position="214"/>
    </location>
</feature>
<sequence length="504" mass="55223">MASPSAAQQQQQQQQQHGQGLPSISSLTNGLPPSAPISPDQQSPPDSTRDSGTWPQPHNSKHNSANSQGLQVHTLLNPDESPSRQSVPNTPLSARVPNSAQSVGSALPSINQGFHDGRPDSYNRDSLGSELNRNSYNRDSLGRELNRDSYNRDSTHLDSRRSSVDSRMHQTFNNLYINQPQSPYESANTSQVSLAASLRRPNGQTPISPLSGRSNPRHMAPRIAPPIMPVGRGPGLPDPTAAKPTQGFAWAFPDSAIPEERRGSDSGESSVGGVSRQNSFAASSVRSSIFSTDSQMPGGQRRFGDDEAGTTHHHSMQHRTIQSLQNQEMTPQGVGNYSRTPELRVSHKLAERKRRSEMKDLFEDLNKAVPSNGGTKASKWEILTKAIEYIRQTQHQERQLHQEVQRLQRDSEYGREAHKENEMLKTEVQVMHQHLRRLDPNAPHVYGHFTSQLSQQQTQSQANGNSGISLPPLNPAQPAGQAAGFSSVPAAAPMQGVEYGGYGR</sequence>
<feature type="region of interest" description="Disordered" evidence="3">
    <location>
        <begin position="452"/>
        <end position="485"/>
    </location>
</feature>
<dbReference type="SMART" id="SM00353">
    <property type="entry name" value="HLH"/>
    <property type="match status" value="1"/>
</dbReference>
<feature type="compositionally biased region" description="Low complexity" evidence="3">
    <location>
        <begin position="452"/>
        <end position="461"/>
    </location>
</feature>
<dbReference type="Proteomes" id="UP000756132">
    <property type="component" value="Chromosome 1"/>
</dbReference>
<dbReference type="GO" id="GO:0003700">
    <property type="term" value="F:DNA-binding transcription factor activity"/>
    <property type="evidence" value="ECO:0007669"/>
    <property type="project" value="TreeGrafter"/>
</dbReference>
<dbReference type="KEGG" id="ffu:CLAFUR5_00530"/>
<organism evidence="5 6">
    <name type="scientific">Passalora fulva</name>
    <name type="common">Tomato leaf mold</name>
    <name type="synonym">Cladosporium fulvum</name>
    <dbReference type="NCBI Taxonomy" id="5499"/>
    <lineage>
        <taxon>Eukaryota</taxon>
        <taxon>Fungi</taxon>
        <taxon>Dikarya</taxon>
        <taxon>Ascomycota</taxon>
        <taxon>Pezizomycotina</taxon>
        <taxon>Dothideomycetes</taxon>
        <taxon>Dothideomycetidae</taxon>
        <taxon>Mycosphaerellales</taxon>
        <taxon>Mycosphaerellaceae</taxon>
        <taxon>Fulvia</taxon>
    </lineage>
</organism>